<dbReference type="GO" id="GO:0008821">
    <property type="term" value="F:crossover junction DNA endonuclease activity"/>
    <property type="evidence" value="ECO:0007669"/>
    <property type="project" value="UniProtKB-EC"/>
</dbReference>
<dbReference type="NCBIfam" id="TIGR00648">
    <property type="entry name" value="recU"/>
    <property type="match status" value="1"/>
</dbReference>
<evidence type="ECO:0000256" key="14">
    <source>
        <dbReference type="NCBIfam" id="TIGR00648"/>
    </source>
</evidence>
<evidence type="ECO:0000256" key="3">
    <source>
        <dbReference type="ARBA" id="ARBA00022722"/>
    </source>
</evidence>
<comment type="similarity">
    <text evidence="11 13">Belongs to the RecU family.</text>
</comment>
<feature type="binding site" evidence="13">
    <location>
        <position position="105"/>
    </location>
    <ligand>
        <name>Mg(2+)</name>
        <dbReference type="ChEBI" id="CHEBI:18420"/>
    </ligand>
</feature>
<evidence type="ECO:0000313" key="17">
    <source>
        <dbReference type="Proteomes" id="UP001179647"/>
    </source>
</evidence>
<evidence type="ECO:0000256" key="13">
    <source>
        <dbReference type="HAMAP-Rule" id="MF_00130"/>
    </source>
</evidence>
<comment type="function">
    <text evidence="13">Endonuclease that resolves Holliday junction intermediates in genetic recombination. Cleaves mobile four-strand junctions by introducing symmetrical nicks in paired strands. Promotes annealing of linear ssDNA with homologous dsDNA. Required for DNA repair, homologous recombination and chromosome segregation.</text>
</comment>
<evidence type="ECO:0000256" key="2">
    <source>
        <dbReference type="ARBA" id="ARBA00022490"/>
    </source>
</evidence>
<feature type="binding site" evidence="13">
    <location>
        <position position="124"/>
    </location>
    <ligand>
        <name>Mg(2+)</name>
        <dbReference type="ChEBI" id="CHEBI:18420"/>
    </ligand>
</feature>
<organism evidence="16 17">
    <name type="scientific">Vagococcus intermedius</name>
    <dbReference type="NCBI Taxonomy" id="2991418"/>
    <lineage>
        <taxon>Bacteria</taxon>
        <taxon>Bacillati</taxon>
        <taxon>Bacillota</taxon>
        <taxon>Bacilli</taxon>
        <taxon>Lactobacillales</taxon>
        <taxon>Enterococcaceae</taxon>
        <taxon>Vagococcus</taxon>
    </lineage>
</organism>
<dbReference type="GO" id="GO:0003676">
    <property type="term" value="F:nucleic acid binding"/>
    <property type="evidence" value="ECO:0007669"/>
    <property type="project" value="InterPro"/>
</dbReference>
<evidence type="ECO:0000256" key="6">
    <source>
        <dbReference type="ARBA" id="ARBA00022763"/>
    </source>
</evidence>
<keyword evidence="17" id="KW-1185">Reference proteome</keyword>
<dbReference type="SUPFAM" id="SSF52980">
    <property type="entry name" value="Restriction endonuclease-like"/>
    <property type="match status" value="1"/>
</dbReference>
<keyword evidence="3 13" id="KW-0540">Nuclease</keyword>
<keyword evidence="7 13" id="KW-0378">Hydrolase</keyword>
<protein>
    <recommendedName>
        <fullName evidence="12 13">Holliday junction resolvase RecU</fullName>
        <ecNumber evidence="13 14">3.1.21.10</ecNumber>
    </recommendedName>
    <alternativeName>
        <fullName evidence="13">Recombination protein U homolog</fullName>
    </alternativeName>
</protein>
<dbReference type="EC" id="3.1.21.10" evidence="13 14"/>
<dbReference type="EMBL" id="CP110232">
    <property type="protein sequence ID" value="WEG72636.1"/>
    <property type="molecule type" value="Genomic_DNA"/>
</dbReference>
<keyword evidence="8 13" id="KW-0460">Magnesium</keyword>
<keyword evidence="6 13" id="KW-0227">DNA damage</keyword>
<keyword evidence="5 13" id="KW-0255">Endonuclease</keyword>
<dbReference type="GO" id="GO:0007059">
    <property type="term" value="P:chromosome segregation"/>
    <property type="evidence" value="ECO:0007669"/>
    <property type="project" value="UniProtKB-UniRule"/>
</dbReference>
<evidence type="ECO:0000256" key="9">
    <source>
        <dbReference type="ARBA" id="ARBA00023172"/>
    </source>
</evidence>
<keyword evidence="4 13" id="KW-0479">Metal-binding</keyword>
<dbReference type="NCBIfam" id="NF002584">
    <property type="entry name" value="PRK02234.1-5"/>
    <property type="match status" value="1"/>
</dbReference>
<keyword evidence="9 13" id="KW-0233">DNA recombination</keyword>
<comment type="subcellular location">
    <subcellularLocation>
        <location evidence="1 13">Cytoplasm</location>
    </subcellularLocation>
</comment>
<dbReference type="HAMAP" id="MF_00130">
    <property type="entry name" value="RecU"/>
    <property type="match status" value="1"/>
</dbReference>
<evidence type="ECO:0000256" key="7">
    <source>
        <dbReference type="ARBA" id="ARBA00022801"/>
    </source>
</evidence>
<name>A0AAF0CTJ4_9ENTE</name>
<keyword evidence="2 13" id="KW-0963">Cytoplasm</keyword>
<evidence type="ECO:0000313" key="16">
    <source>
        <dbReference type="EMBL" id="WEG72636.1"/>
    </source>
</evidence>
<dbReference type="GO" id="GO:0005737">
    <property type="term" value="C:cytoplasm"/>
    <property type="evidence" value="ECO:0007669"/>
    <property type="project" value="UniProtKB-SubCell"/>
</dbReference>
<feature type="binding site" evidence="13">
    <location>
        <position position="92"/>
    </location>
    <ligand>
        <name>Mg(2+)</name>
        <dbReference type="ChEBI" id="CHEBI:18420"/>
    </ligand>
</feature>
<evidence type="ECO:0000256" key="1">
    <source>
        <dbReference type="ARBA" id="ARBA00004496"/>
    </source>
</evidence>
<evidence type="ECO:0000256" key="8">
    <source>
        <dbReference type="ARBA" id="ARBA00022842"/>
    </source>
</evidence>
<proteinExistence type="inferred from homology"/>
<dbReference type="KEGG" id="vie:OL234_06510"/>
<dbReference type="InterPro" id="IPR004612">
    <property type="entry name" value="Resolv_RecU"/>
</dbReference>
<dbReference type="PIRSF" id="PIRSF037785">
    <property type="entry name" value="RecU"/>
    <property type="match status" value="1"/>
</dbReference>
<feature type="region of interest" description="Disordered" evidence="15">
    <location>
        <begin position="1"/>
        <end position="34"/>
    </location>
</feature>
<evidence type="ECO:0000256" key="4">
    <source>
        <dbReference type="ARBA" id="ARBA00022723"/>
    </source>
</evidence>
<dbReference type="Proteomes" id="UP001179647">
    <property type="component" value="Chromosome"/>
</dbReference>
<comment type="catalytic activity">
    <reaction evidence="13">
        <text>Endonucleolytic cleavage at a junction such as a reciprocal single-stranded crossover between two homologous DNA duplexes (Holliday junction).</text>
        <dbReference type="EC" id="3.1.21.10"/>
    </reaction>
</comment>
<evidence type="ECO:0000256" key="15">
    <source>
        <dbReference type="SAM" id="MobiDB-lite"/>
    </source>
</evidence>
<feature type="site" description="Transition state stabilizer" evidence="13">
    <location>
        <position position="107"/>
    </location>
</feature>
<gene>
    <name evidence="13 16" type="primary">recU</name>
    <name evidence="16" type="ORF">OL234_06510</name>
</gene>
<evidence type="ECO:0000256" key="12">
    <source>
        <dbReference type="ARBA" id="ARBA00029523"/>
    </source>
</evidence>
<dbReference type="Pfam" id="PF03838">
    <property type="entry name" value="RecU"/>
    <property type="match status" value="1"/>
</dbReference>
<dbReference type="Gene3D" id="3.40.1350.10">
    <property type="match status" value="1"/>
</dbReference>
<sequence>MQINYPNGTTHFNNDANRNKKQASRLEPPKTFGKRGMTFEEHINTSNDYYAQRKIAIIHKKPTPIQIVKVDYPHRSAATITEAYFRQASTTDYNGVYQGYYLDFEAKETKNKQSFPLNNFHTHQLEHLQACHEQHGISFVLLWFSSLQRCFFLPLPALALYWQAQKDGKKSIPLKDIEQKGIEITLGVHPRIPYIEAVKEYITKGMKN</sequence>
<dbReference type="CDD" id="cd22354">
    <property type="entry name" value="RecU-like"/>
    <property type="match status" value="1"/>
</dbReference>
<evidence type="ECO:0000256" key="11">
    <source>
        <dbReference type="ARBA" id="ARBA00023447"/>
    </source>
</evidence>
<dbReference type="GO" id="GO:0006310">
    <property type="term" value="P:DNA recombination"/>
    <property type="evidence" value="ECO:0007669"/>
    <property type="project" value="UniProtKB-UniRule"/>
</dbReference>
<accession>A0AAF0CTJ4</accession>
<dbReference type="GO" id="GO:0000287">
    <property type="term" value="F:magnesium ion binding"/>
    <property type="evidence" value="ECO:0007669"/>
    <property type="project" value="UniProtKB-UniRule"/>
</dbReference>
<feature type="compositionally biased region" description="Polar residues" evidence="15">
    <location>
        <begin position="1"/>
        <end position="16"/>
    </location>
</feature>
<reference evidence="16" key="1">
    <citation type="submission" date="2022-10" db="EMBL/GenBank/DDBJ databases">
        <title>Vagococcus sp. isolated from poultry meat.</title>
        <authorList>
            <person name="Johansson P."/>
            <person name="Bjorkroth J."/>
        </authorList>
    </citation>
    <scope>NUCLEOTIDE SEQUENCE</scope>
    <source>
        <strain evidence="16">STAA11</strain>
    </source>
</reference>
<evidence type="ECO:0000256" key="5">
    <source>
        <dbReference type="ARBA" id="ARBA00022759"/>
    </source>
</evidence>
<feature type="binding site" evidence="13">
    <location>
        <position position="90"/>
    </location>
    <ligand>
        <name>Mg(2+)</name>
        <dbReference type="ChEBI" id="CHEBI:18420"/>
    </ligand>
</feature>
<dbReference type="InterPro" id="IPR011335">
    <property type="entry name" value="Restrct_endonuc-II-like"/>
</dbReference>
<comment type="cofactor">
    <cofactor evidence="13">
        <name>Mg(2+)</name>
        <dbReference type="ChEBI" id="CHEBI:18420"/>
    </cofactor>
    <text evidence="13">Binds 1 Mg(2+) ion per subunit.</text>
</comment>
<dbReference type="AlphaFoldDB" id="A0AAF0CTJ4"/>
<dbReference type="GO" id="GO:0006281">
    <property type="term" value="P:DNA repair"/>
    <property type="evidence" value="ECO:0007669"/>
    <property type="project" value="UniProtKB-UniRule"/>
</dbReference>
<evidence type="ECO:0000256" key="10">
    <source>
        <dbReference type="ARBA" id="ARBA00023204"/>
    </source>
</evidence>
<dbReference type="RefSeq" id="WP_275468437.1">
    <property type="nucleotide sequence ID" value="NZ_CP110232.1"/>
</dbReference>
<dbReference type="InterPro" id="IPR011856">
    <property type="entry name" value="tRNA_endonuc-like_dom_sf"/>
</dbReference>
<keyword evidence="10 13" id="KW-0234">DNA repair</keyword>